<dbReference type="InterPro" id="IPR004358">
    <property type="entry name" value="Sig_transdc_His_kin-like_C"/>
</dbReference>
<name>A0ABT5KL60_9BURK</name>
<keyword evidence="18" id="KW-1185">Reference proteome</keyword>
<dbReference type="InterPro" id="IPR037006">
    <property type="entry name" value="CheA-like_homodim_sf"/>
</dbReference>
<dbReference type="PROSITE" id="PS50894">
    <property type="entry name" value="HPT"/>
    <property type="match status" value="1"/>
</dbReference>
<dbReference type="InterPro" id="IPR036097">
    <property type="entry name" value="HisK_dim/P_sf"/>
</dbReference>
<dbReference type="Gene3D" id="2.30.30.40">
    <property type="entry name" value="SH3 Domains"/>
    <property type="match status" value="1"/>
</dbReference>
<gene>
    <name evidence="17" type="ORF">PRZ01_00290</name>
</gene>
<dbReference type="PRINTS" id="PR00344">
    <property type="entry name" value="BCTRLSENSOR"/>
</dbReference>
<organism evidence="17 18">
    <name type="scientific">Roseateles koreensis</name>
    <dbReference type="NCBI Taxonomy" id="2987526"/>
    <lineage>
        <taxon>Bacteria</taxon>
        <taxon>Pseudomonadati</taxon>
        <taxon>Pseudomonadota</taxon>
        <taxon>Betaproteobacteria</taxon>
        <taxon>Burkholderiales</taxon>
        <taxon>Sphaerotilaceae</taxon>
        <taxon>Roseateles</taxon>
    </lineage>
</organism>
<dbReference type="PANTHER" id="PTHR43395">
    <property type="entry name" value="SENSOR HISTIDINE KINASE CHEA"/>
    <property type="match status" value="1"/>
</dbReference>
<dbReference type="CDD" id="cd00731">
    <property type="entry name" value="CheA_reg"/>
    <property type="match status" value="1"/>
</dbReference>
<dbReference type="InterPro" id="IPR036061">
    <property type="entry name" value="CheW-like_dom_sf"/>
</dbReference>
<dbReference type="Pfam" id="PF01584">
    <property type="entry name" value="CheW"/>
    <property type="match status" value="1"/>
</dbReference>
<keyword evidence="4" id="KW-0145">Chemotaxis</keyword>
<dbReference type="SMART" id="SM01231">
    <property type="entry name" value="H-kinase_dim"/>
    <property type="match status" value="1"/>
</dbReference>
<dbReference type="EC" id="2.7.13.3" evidence="2"/>
<evidence type="ECO:0000256" key="10">
    <source>
        <dbReference type="ARBA" id="ARBA00023012"/>
    </source>
</evidence>
<evidence type="ECO:0000313" key="18">
    <source>
        <dbReference type="Proteomes" id="UP001219862"/>
    </source>
</evidence>
<dbReference type="PROSITE" id="PS50851">
    <property type="entry name" value="CHEW"/>
    <property type="match status" value="1"/>
</dbReference>
<evidence type="ECO:0000256" key="6">
    <source>
        <dbReference type="ARBA" id="ARBA00022679"/>
    </source>
</evidence>
<evidence type="ECO:0000313" key="17">
    <source>
        <dbReference type="EMBL" id="MDC8783628.1"/>
    </source>
</evidence>
<evidence type="ECO:0000256" key="3">
    <source>
        <dbReference type="ARBA" id="ARBA00021495"/>
    </source>
</evidence>
<dbReference type="RefSeq" id="WP_273594756.1">
    <property type="nucleotide sequence ID" value="NZ_JAQQXS010000001.1"/>
</dbReference>
<feature type="domain" description="Histidine kinase" evidence="14">
    <location>
        <begin position="366"/>
        <end position="574"/>
    </location>
</feature>
<reference evidence="17 18" key="1">
    <citation type="submission" date="2022-10" db="EMBL/GenBank/DDBJ databases">
        <title>paucibacter sp. hw8 Genome sequencing.</title>
        <authorList>
            <person name="Park S."/>
        </authorList>
    </citation>
    <scope>NUCLEOTIDE SEQUENCE [LARGE SCALE GENOMIC DNA]</scope>
    <source>
        <strain evidence="18">hw8</strain>
    </source>
</reference>
<dbReference type="InterPro" id="IPR005467">
    <property type="entry name" value="His_kinase_dom"/>
</dbReference>
<dbReference type="CDD" id="cd16916">
    <property type="entry name" value="HATPase_CheA-like"/>
    <property type="match status" value="1"/>
</dbReference>
<keyword evidence="5 12" id="KW-0597">Phosphoprotein</keyword>
<dbReference type="InterPro" id="IPR051315">
    <property type="entry name" value="Bact_Chemotaxis_CheA"/>
</dbReference>
<dbReference type="InterPro" id="IPR003594">
    <property type="entry name" value="HATPase_dom"/>
</dbReference>
<feature type="domain" description="HPt" evidence="16">
    <location>
        <begin position="13"/>
        <end position="117"/>
    </location>
</feature>
<comment type="function">
    <text evidence="11">Involved in the transmission of sensory signals from the chemoreceptors to the flagellar motors. CheA is autophosphorylated; it can transfer its phosphate group to either CheB or CheY.</text>
</comment>
<evidence type="ECO:0000256" key="4">
    <source>
        <dbReference type="ARBA" id="ARBA00022500"/>
    </source>
</evidence>
<keyword evidence="10" id="KW-0902">Two-component regulatory system</keyword>
<evidence type="ECO:0000259" key="16">
    <source>
        <dbReference type="PROSITE" id="PS50894"/>
    </source>
</evidence>
<dbReference type="SUPFAM" id="SSF50341">
    <property type="entry name" value="CheW-like"/>
    <property type="match status" value="1"/>
</dbReference>
<dbReference type="SMART" id="SM00260">
    <property type="entry name" value="CheW"/>
    <property type="match status" value="1"/>
</dbReference>
<evidence type="ECO:0000256" key="1">
    <source>
        <dbReference type="ARBA" id="ARBA00000085"/>
    </source>
</evidence>
<evidence type="ECO:0000256" key="5">
    <source>
        <dbReference type="ARBA" id="ARBA00022553"/>
    </source>
</evidence>
<comment type="catalytic activity">
    <reaction evidence="1">
        <text>ATP + protein L-histidine = ADP + protein N-phospho-L-histidine.</text>
        <dbReference type="EC" id="2.7.13.3"/>
    </reaction>
</comment>
<dbReference type="InterPro" id="IPR036890">
    <property type="entry name" value="HATPase_C_sf"/>
</dbReference>
<keyword evidence="9" id="KW-0067">ATP-binding</keyword>
<dbReference type="PANTHER" id="PTHR43395:SF10">
    <property type="entry name" value="CHEMOTAXIS PROTEIN CHEA"/>
    <property type="match status" value="1"/>
</dbReference>
<sequence>MGEMTSEGASLSAGIDLSQFYQVFFEEASENLDSMEQLLLNLNIETADDEELNAIFRCAHSIKGGAATFGFSDVAELTHQMETMLDKLRRHELAPNSAMVDVLLQSGDALRAQLGRHQGSGAAPVDTTDLLTSIRGFVEGQAAPAPAPAAAASASAPAAQPSAAPGKAANPAARVLELQVGPLTDMSLADNLVDLFKEITDLGTIEPLDGGVAADGIRRFKVLTSSTDNDLLDLFTFHVSREQVQLLPFGPGFGFHDGAPGAPSAEAKDEDPGYGFFDNAPGIPENTASATSELKVQANEIKPVAVAAKPAAKADAKPGAGGGIDQSTLRVSIEKVDQLINLVGELVITQAMLAQNSRDLAPALYQQLASGLADLERNTRDLQESVMSIRMIPMSVVFNRFPRMLRDLAAKLGKKVELVTQGEATELDKSLVEKITDPLTHLVRNSCDHGIELPAERAAKGKPEQGTITLVASHQGGSIVIEVRDDGKGLNRNKLIQKAREKGIDAPDSMTDAEVWGLIFAPGFSTADVVTDVSGRGVGMDVVKRNITSLGGTVEIDSAEGYGMKVSVRLPLTLAIMDGMSVGVGEEVYILPLSSVVESFQVQGDTIKTVAGSGRVVEVRDEYMPVIGLEHIFNVPRFDFEHVSSIMVVVEAEGGRVALLVDELLGQQQVVVKNLEANYRKVNDVSGATIMGDGRVALILDVGSLVRRSRH</sequence>
<dbReference type="Pfam" id="PF01627">
    <property type="entry name" value="Hpt"/>
    <property type="match status" value="1"/>
</dbReference>
<dbReference type="CDD" id="cd00088">
    <property type="entry name" value="HPT"/>
    <property type="match status" value="1"/>
</dbReference>
<dbReference type="Proteomes" id="UP001219862">
    <property type="component" value="Unassembled WGS sequence"/>
</dbReference>
<dbReference type="EMBL" id="JAQQXS010000001">
    <property type="protein sequence ID" value="MDC8783628.1"/>
    <property type="molecule type" value="Genomic_DNA"/>
</dbReference>
<dbReference type="Pfam" id="PF02895">
    <property type="entry name" value="H-kinase_dim"/>
    <property type="match status" value="1"/>
</dbReference>
<dbReference type="Gene3D" id="3.30.565.10">
    <property type="entry name" value="Histidine kinase-like ATPase, C-terminal domain"/>
    <property type="match status" value="1"/>
</dbReference>
<dbReference type="InterPro" id="IPR008207">
    <property type="entry name" value="Sig_transdc_His_kin_Hpt_dom"/>
</dbReference>
<dbReference type="SUPFAM" id="SSF55874">
    <property type="entry name" value="ATPase domain of HSP90 chaperone/DNA topoisomerase II/histidine kinase"/>
    <property type="match status" value="1"/>
</dbReference>
<proteinExistence type="predicted"/>
<dbReference type="SMART" id="SM00387">
    <property type="entry name" value="HATPase_c"/>
    <property type="match status" value="1"/>
</dbReference>
<protein>
    <recommendedName>
        <fullName evidence="3">Chemotaxis protein CheA</fullName>
        <ecNumber evidence="2">2.7.13.3</ecNumber>
    </recommendedName>
</protein>
<dbReference type="InterPro" id="IPR036641">
    <property type="entry name" value="HPT_dom_sf"/>
</dbReference>
<feature type="modified residue" description="Phosphohistidine" evidence="12">
    <location>
        <position position="60"/>
    </location>
</feature>
<evidence type="ECO:0000256" key="8">
    <source>
        <dbReference type="ARBA" id="ARBA00022777"/>
    </source>
</evidence>
<dbReference type="Pfam" id="PF02518">
    <property type="entry name" value="HATPase_c"/>
    <property type="match status" value="1"/>
</dbReference>
<dbReference type="Gene3D" id="1.10.287.560">
    <property type="entry name" value="Histidine kinase CheA-like, homodimeric domain"/>
    <property type="match status" value="1"/>
</dbReference>
<dbReference type="SUPFAM" id="SSF47384">
    <property type="entry name" value="Homodimeric domain of signal transducing histidine kinase"/>
    <property type="match status" value="1"/>
</dbReference>
<evidence type="ECO:0000259" key="15">
    <source>
        <dbReference type="PROSITE" id="PS50851"/>
    </source>
</evidence>
<dbReference type="Gene3D" id="1.20.120.160">
    <property type="entry name" value="HPT domain"/>
    <property type="match status" value="1"/>
</dbReference>
<feature type="domain" description="CheW-like" evidence="15">
    <location>
        <begin position="576"/>
        <end position="711"/>
    </location>
</feature>
<evidence type="ECO:0000259" key="14">
    <source>
        <dbReference type="PROSITE" id="PS50109"/>
    </source>
</evidence>
<evidence type="ECO:0000256" key="12">
    <source>
        <dbReference type="PROSITE-ProRule" id="PRU00110"/>
    </source>
</evidence>
<evidence type="ECO:0000256" key="2">
    <source>
        <dbReference type="ARBA" id="ARBA00012438"/>
    </source>
</evidence>
<dbReference type="PROSITE" id="PS50109">
    <property type="entry name" value="HIS_KIN"/>
    <property type="match status" value="1"/>
</dbReference>
<dbReference type="InterPro" id="IPR004105">
    <property type="entry name" value="CheA-like_dim"/>
</dbReference>
<evidence type="ECO:0000256" key="9">
    <source>
        <dbReference type="ARBA" id="ARBA00022840"/>
    </source>
</evidence>
<feature type="region of interest" description="Disordered" evidence="13">
    <location>
        <begin position="257"/>
        <end position="282"/>
    </location>
</feature>
<accession>A0ABT5KL60</accession>
<evidence type="ECO:0000256" key="7">
    <source>
        <dbReference type="ARBA" id="ARBA00022741"/>
    </source>
</evidence>
<keyword evidence="6" id="KW-0808">Transferase</keyword>
<dbReference type="InterPro" id="IPR002545">
    <property type="entry name" value="CheW-lke_dom"/>
</dbReference>
<evidence type="ECO:0000256" key="11">
    <source>
        <dbReference type="ARBA" id="ARBA00035100"/>
    </source>
</evidence>
<keyword evidence="8" id="KW-0418">Kinase</keyword>
<comment type="caution">
    <text evidence="17">The sequence shown here is derived from an EMBL/GenBank/DDBJ whole genome shotgun (WGS) entry which is preliminary data.</text>
</comment>
<dbReference type="SMART" id="SM00073">
    <property type="entry name" value="HPT"/>
    <property type="match status" value="1"/>
</dbReference>
<keyword evidence="7" id="KW-0547">Nucleotide-binding</keyword>
<evidence type="ECO:0000256" key="13">
    <source>
        <dbReference type="SAM" id="MobiDB-lite"/>
    </source>
</evidence>
<dbReference type="SUPFAM" id="SSF47226">
    <property type="entry name" value="Histidine-containing phosphotransfer domain, HPT domain"/>
    <property type="match status" value="1"/>
</dbReference>